<evidence type="ECO:0000256" key="2">
    <source>
        <dbReference type="ARBA" id="ARBA00022679"/>
    </source>
</evidence>
<gene>
    <name evidence="8" type="ORF">FHS29_004789</name>
</gene>
<comment type="caution">
    <text evidence="8">The sequence shown here is derived from an EMBL/GenBank/DDBJ whole genome shotgun (WGS) entry which is preliminary data.</text>
</comment>
<dbReference type="EMBL" id="JACHJN010000007">
    <property type="protein sequence ID" value="MBB5958181.1"/>
    <property type="molecule type" value="Genomic_DNA"/>
</dbReference>
<evidence type="ECO:0000313" key="9">
    <source>
        <dbReference type="Proteomes" id="UP000547510"/>
    </source>
</evidence>
<dbReference type="PROSITE" id="PS50011">
    <property type="entry name" value="PROTEIN_KINASE_DOM"/>
    <property type="match status" value="1"/>
</dbReference>
<dbReference type="Pfam" id="PF00069">
    <property type="entry name" value="Pkinase"/>
    <property type="match status" value="1"/>
</dbReference>
<dbReference type="PANTHER" id="PTHR43671">
    <property type="entry name" value="SERINE/THREONINE-PROTEIN KINASE NEK"/>
    <property type="match status" value="1"/>
</dbReference>
<keyword evidence="5" id="KW-0067">ATP-binding</keyword>
<feature type="region of interest" description="Disordered" evidence="6">
    <location>
        <begin position="243"/>
        <end position="272"/>
    </location>
</feature>
<proteinExistence type="predicted"/>
<feature type="region of interest" description="Disordered" evidence="6">
    <location>
        <begin position="297"/>
        <end position="414"/>
    </location>
</feature>
<evidence type="ECO:0000256" key="3">
    <source>
        <dbReference type="ARBA" id="ARBA00022741"/>
    </source>
</evidence>
<feature type="compositionally biased region" description="Low complexity" evidence="6">
    <location>
        <begin position="297"/>
        <end position="316"/>
    </location>
</feature>
<dbReference type="EC" id="2.7.11.1" evidence="1"/>
<protein>
    <recommendedName>
        <fullName evidence="1">non-specific serine/threonine protein kinase</fullName>
        <ecNumber evidence="1">2.7.11.1</ecNumber>
    </recommendedName>
</protein>
<evidence type="ECO:0000259" key="7">
    <source>
        <dbReference type="PROSITE" id="PS50011"/>
    </source>
</evidence>
<dbReference type="InterPro" id="IPR000719">
    <property type="entry name" value="Prot_kinase_dom"/>
</dbReference>
<feature type="compositionally biased region" description="Low complexity" evidence="6">
    <location>
        <begin position="343"/>
        <end position="414"/>
    </location>
</feature>
<dbReference type="PANTHER" id="PTHR43671:SF13">
    <property type="entry name" value="SERINE_THREONINE-PROTEIN KINASE NEK2"/>
    <property type="match status" value="1"/>
</dbReference>
<sequence>MAEARRAWDVLLRRHVAVKLFQPHSDPGADRRFDDEVRALAGLCHPGLVSVYDADTHDGTPFVVLQLVEGRTLRERIAQAPLPLDQVRHLGAGLADALEHVHSHHLVHREVNPSNILLDSEDNPYLTDFGLSRLTGATKPARTDQLVDAASYLAPEQVQGEEVGHQADVYALGLVLLECLTGRREYQGGDVEAAIARLHRPPAVPEGLPTDVERLLSRMTALAPHDRPTAHDCAQVLRVPTFRPGGAASPARDKAAGAATTKVTPRPEPRPTWKTLVASAGAMVGAFAITVAATSGQQPAASGPTSPATSGSSAQPVASTTQTSSDAPQDRARPQLIIGSPRPTVTPEVTTSAATPPSTAQPATESKPETTTAPVVTTTTEPQPSTSVTPTSEPSTTSPEPSEPTAPTEDAGKP</sequence>
<dbReference type="GO" id="GO:0004674">
    <property type="term" value="F:protein serine/threonine kinase activity"/>
    <property type="evidence" value="ECO:0007669"/>
    <property type="project" value="UniProtKB-KW"/>
</dbReference>
<keyword evidence="2" id="KW-0808">Transferase</keyword>
<accession>A0A841CKX7</accession>
<keyword evidence="3" id="KW-0547">Nucleotide-binding</keyword>
<dbReference type="CDD" id="cd14014">
    <property type="entry name" value="STKc_PknB_like"/>
    <property type="match status" value="1"/>
</dbReference>
<dbReference type="AlphaFoldDB" id="A0A841CKX7"/>
<organism evidence="8 9">
    <name type="scientific">Saccharothrix tamanrassetensis</name>
    <dbReference type="NCBI Taxonomy" id="1051531"/>
    <lineage>
        <taxon>Bacteria</taxon>
        <taxon>Bacillati</taxon>
        <taxon>Actinomycetota</taxon>
        <taxon>Actinomycetes</taxon>
        <taxon>Pseudonocardiales</taxon>
        <taxon>Pseudonocardiaceae</taxon>
        <taxon>Saccharothrix</taxon>
    </lineage>
</organism>
<dbReference type="InterPro" id="IPR011009">
    <property type="entry name" value="Kinase-like_dom_sf"/>
</dbReference>
<keyword evidence="9" id="KW-1185">Reference proteome</keyword>
<evidence type="ECO:0000256" key="1">
    <source>
        <dbReference type="ARBA" id="ARBA00012513"/>
    </source>
</evidence>
<evidence type="ECO:0000313" key="8">
    <source>
        <dbReference type="EMBL" id="MBB5958181.1"/>
    </source>
</evidence>
<dbReference type="GO" id="GO:0005524">
    <property type="term" value="F:ATP binding"/>
    <property type="evidence" value="ECO:0007669"/>
    <property type="project" value="UniProtKB-KW"/>
</dbReference>
<evidence type="ECO:0000256" key="4">
    <source>
        <dbReference type="ARBA" id="ARBA00022777"/>
    </source>
</evidence>
<dbReference type="InterPro" id="IPR050660">
    <property type="entry name" value="NEK_Ser/Thr_kinase"/>
</dbReference>
<evidence type="ECO:0000256" key="6">
    <source>
        <dbReference type="SAM" id="MobiDB-lite"/>
    </source>
</evidence>
<dbReference type="Gene3D" id="3.30.200.20">
    <property type="entry name" value="Phosphorylase Kinase, domain 1"/>
    <property type="match status" value="1"/>
</dbReference>
<reference evidence="8 9" key="1">
    <citation type="submission" date="2020-08" db="EMBL/GenBank/DDBJ databases">
        <title>Genomic Encyclopedia of Type Strains, Phase III (KMG-III): the genomes of soil and plant-associated and newly described type strains.</title>
        <authorList>
            <person name="Whitman W."/>
        </authorList>
    </citation>
    <scope>NUCLEOTIDE SEQUENCE [LARGE SCALE GENOMIC DNA]</scope>
    <source>
        <strain evidence="8 9">CECT 8640</strain>
    </source>
</reference>
<keyword evidence="8" id="KW-0723">Serine/threonine-protein kinase</keyword>
<evidence type="ECO:0000256" key="5">
    <source>
        <dbReference type="ARBA" id="ARBA00022840"/>
    </source>
</evidence>
<dbReference type="Proteomes" id="UP000547510">
    <property type="component" value="Unassembled WGS sequence"/>
</dbReference>
<feature type="compositionally biased region" description="Polar residues" evidence="6">
    <location>
        <begin position="317"/>
        <end position="327"/>
    </location>
</feature>
<keyword evidence="4 8" id="KW-0418">Kinase</keyword>
<name>A0A841CKX7_9PSEU</name>
<dbReference type="Gene3D" id="1.10.510.10">
    <property type="entry name" value="Transferase(Phosphotransferase) domain 1"/>
    <property type="match status" value="1"/>
</dbReference>
<dbReference type="SUPFAM" id="SSF56112">
    <property type="entry name" value="Protein kinase-like (PK-like)"/>
    <property type="match status" value="1"/>
</dbReference>
<feature type="domain" description="Protein kinase" evidence="7">
    <location>
        <begin position="1"/>
        <end position="242"/>
    </location>
</feature>